<proteinExistence type="predicted"/>
<dbReference type="Proteomes" id="UP000650224">
    <property type="component" value="Unassembled WGS sequence"/>
</dbReference>
<accession>A0A8I0LCW9</accession>
<gene>
    <name evidence="2" type="ORF">H9627_11325</name>
</gene>
<dbReference type="EMBL" id="JACSPR010000008">
    <property type="protein sequence ID" value="MBD8030901.1"/>
    <property type="molecule type" value="Genomic_DNA"/>
</dbReference>
<feature type="domain" description="CinA C-terminal" evidence="1">
    <location>
        <begin position="13"/>
        <end position="159"/>
    </location>
</feature>
<dbReference type="SUPFAM" id="SSF142433">
    <property type="entry name" value="CinA-like"/>
    <property type="match status" value="1"/>
</dbReference>
<comment type="caution">
    <text evidence="2">The sequence shown here is derived from an EMBL/GenBank/DDBJ whole genome shotgun (WGS) entry which is preliminary data.</text>
</comment>
<evidence type="ECO:0000313" key="2">
    <source>
        <dbReference type="EMBL" id="MBD8030901.1"/>
    </source>
</evidence>
<protein>
    <submittedName>
        <fullName evidence="2">CinA family protein</fullName>
    </submittedName>
</protein>
<dbReference type="Gene3D" id="3.90.950.20">
    <property type="entry name" value="CinA-like"/>
    <property type="match status" value="1"/>
</dbReference>
<reference evidence="2 3" key="1">
    <citation type="submission" date="2020-08" db="EMBL/GenBank/DDBJ databases">
        <title>A Genomic Blueprint of the Chicken Gut Microbiome.</title>
        <authorList>
            <person name="Gilroy R."/>
            <person name="Ravi A."/>
            <person name="Getino M."/>
            <person name="Pursley I."/>
            <person name="Horton D.L."/>
            <person name="Alikhan N.-F."/>
            <person name="Baker D."/>
            <person name="Gharbi K."/>
            <person name="Hall N."/>
            <person name="Watson M."/>
            <person name="Adriaenssens E.M."/>
            <person name="Foster-Nyarko E."/>
            <person name="Jarju S."/>
            <person name="Secka A."/>
            <person name="Antonio M."/>
            <person name="Oren A."/>
            <person name="Chaudhuri R."/>
            <person name="La Ragione R.M."/>
            <person name="Hildebrand F."/>
            <person name="Pallen M.J."/>
        </authorList>
    </citation>
    <scope>NUCLEOTIDE SEQUENCE [LARGE SCALE GENOMIC DNA]</scope>
    <source>
        <strain evidence="2 3">Sa1YVA5</strain>
    </source>
</reference>
<dbReference type="RefSeq" id="WP_191734145.1">
    <property type="nucleotide sequence ID" value="NZ_JACSPR010000008.1"/>
</dbReference>
<evidence type="ECO:0000313" key="3">
    <source>
        <dbReference type="Proteomes" id="UP000650224"/>
    </source>
</evidence>
<name>A0A8I0LCW9_9CORY</name>
<dbReference type="NCBIfam" id="TIGR00199">
    <property type="entry name" value="PncC_domain"/>
    <property type="match status" value="1"/>
</dbReference>
<dbReference type="InterPro" id="IPR008136">
    <property type="entry name" value="CinA_C"/>
</dbReference>
<dbReference type="Pfam" id="PF02464">
    <property type="entry name" value="CinA"/>
    <property type="match status" value="1"/>
</dbReference>
<dbReference type="AlphaFoldDB" id="A0A8I0LCW9"/>
<keyword evidence="3" id="KW-1185">Reference proteome</keyword>
<evidence type="ECO:0000259" key="1">
    <source>
        <dbReference type="Pfam" id="PF02464"/>
    </source>
</evidence>
<organism evidence="2 3">
    <name type="scientific">Corynebacterium gallinarum</name>
    <dbReference type="NCBI Taxonomy" id="2762214"/>
    <lineage>
        <taxon>Bacteria</taxon>
        <taxon>Bacillati</taxon>
        <taxon>Actinomycetota</taxon>
        <taxon>Actinomycetes</taxon>
        <taxon>Mycobacteriales</taxon>
        <taxon>Corynebacteriaceae</taxon>
        <taxon>Corynebacterium</taxon>
    </lineage>
</organism>
<sequence>MSTTGSDDDTVTALAEDISRIAQDHGFTLAVAESLTGGRLSCHLAAASDSASWYAGGVTSYMTRIKYAVLGVPEGDPVITEDAASQMVSGVSELMNADAAVAVTGAGGPGRQEDNPPGTTWIAALVRGQLNTELHHFPGEPEDVLAQTEHHALALLHSSMVESINHQEKNT</sequence>
<dbReference type="InterPro" id="IPR036653">
    <property type="entry name" value="CinA-like_C"/>
</dbReference>